<feature type="domain" description="AB hydrolase-1" evidence="2">
    <location>
        <begin position="16"/>
        <end position="252"/>
    </location>
</feature>
<name>A0AA37UAG5_9MICO</name>
<proteinExistence type="predicted"/>
<dbReference type="InterPro" id="IPR000073">
    <property type="entry name" value="AB_hydrolase_1"/>
</dbReference>
<dbReference type="EMBL" id="BSUL01000001">
    <property type="protein sequence ID" value="GMA27168.1"/>
    <property type="molecule type" value="Genomic_DNA"/>
</dbReference>
<dbReference type="Pfam" id="PF12697">
    <property type="entry name" value="Abhydrolase_6"/>
    <property type="match status" value="1"/>
</dbReference>
<dbReference type="PANTHER" id="PTHR43798">
    <property type="entry name" value="MONOACYLGLYCEROL LIPASE"/>
    <property type="match status" value="1"/>
</dbReference>
<dbReference type="RefSeq" id="WP_284229536.1">
    <property type="nucleotide sequence ID" value="NZ_BSUL01000001.1"/>
</dbReference>
<sequence>MTTHPDRRSREDLPVLFFVHGLGLGAAAAGRIAELLRDTVRVQGIDLPGFGAAADATPLGLEDSVAFVERRIGEHSAAQWGLAGHSMGGKIAALVAARALSGQSGLFGLRGLVLLAASPLRPEPMDEERRRDMLAWTDGPSIGDEHAETFVEANAAEGFAGPARALAVSLVAGTASEAWRSWLERGSREDWQARVPVSPVPTLILSGAEDGDDLGAAAQARLNAPQYEHAQQAIVEGAGHLLMLEQPTAVAELIAGFWRERVENGPSVPAAVARTIASPRTSARTRGVLARRALADPIASDPLALTAGQLATLRTLAEHVVPQDGPRIDLAVRVDRQLSRGEGDGWRPADLPDDAGAYRLALDGLRGWAELPEAERSAALEGIADGSTAVDGLTGAQLSSWFEDARVDLVRQWLAHPATMARIGFDGFANGGDGARLQGFTELRAGSREAWEPIAATTTEEETR</sequence>
<gene>
    <name evidence="3" type="ORF">GCM10025874_04210</name>
</gene>
<protein>
    <recommendedName>
        <fullName evidence="2">AB hydrolase-1 domain-containing protein</fullName>
    </recommendedName>
</protein>
<reference evidence="3 4" key="1">
    <citation type="journal article" date="2014" name="Int. J. Syst. Evol. Microbiol.">
        <title>Complete genome sequence of Corynebacterium casei LMG S-19264T (=DSM 44701T), isolated from a smear-ripened cheese.</title>
        <authorList>
            <consortium name="US DOE Joint Genome Institute (JGI-PGF)"/>
            <person name="Walter F."/>
            <person name="Albersmeier A."/>
            <person name="Kalinowski J."/>
            <person name="Ruckert C."/>
        </authorList>
    </citation>
    <scope>NUCLEOTIDE SEQUENCE [LARGE SCALE GENOMIC DNA]</scope>
    <source>
        <strain evidence="3 4">NBRC 112289</strain>
    </source>
</reference>
<evidence type="ECO:0000313" key="3">
    <source>
        <dbReference type="EMBL" id="GMA27168.1"/>
    </source>
</evidence>
<dbReference type="Proteomes" id="UP001157160">
    <property type="component" value="Unassembled WGS sequence"/>
</dbReference>
<evidence type="ECO:0000259" key="2">
    <source>
        <dbReference type="Pfam" id="PF12697"/>
    </source>
</evidence>
<dbReference type="GO" id="GO:0016787">
    <property type="term" value="F:hydrolase activity"/>
    <property type="evidence" value="ECO:0007669"/>
    <property type="project" value="UniProtKB-KW"/>
</dbReference>
<dbReference type="Gene3D" id="3.40.50.1820">
    <property type="entry name" value="alpha/beta hydrolase"/>
    <property type="match status" value="1"/>
</dbReference>
<dbReference type="SUPFAM" id="SSF53474">
    <property type="entry name" value="alpha/beta-Hydrolases"/>
    <property type="match status" value="1"/>
</dbReference>
<evidence type="ECO:0000313" key="4">
    <source>
        <dbReference type="Proteomes" id="UP001157160"/>
    </source>
</evidence>
<keyword evidence="1" id="KW-0378">Hydrolase</keyword>
<dbReference type="GO" id="GO:0016020">
    <property type="term" value="C:membrane"/>
    <property type="evidence" value="ECO:0007669"/>
    <property type="project" value="TreeGrafter"/>
</dbReference>
<organism evidence="3 4">
    <name type="scientific">Arenivirga flava</name>
    <dbReference type="NCBI Taxonomy" id="1930060"/>
    <lineage>
        <taxon>Bacteria</taxon>
        <taxon>Bacillati</taxon>
        <taxon>Actinomycetota</taxon>
        <taxon>Actinomycetes</taxon>
        <taxon>Micrococcales</taxon>
        <taxon>Microbacteriaceae</taxon>
        <taxon>Arenivirga</taxon>
    </lineage>
</organism>
<dbReference type="InterPro" id="IPR050266">
    <property type="entry name" value="AB_hydrolase_sf"/>
</dbReference>
<keyword evidence="4" id="KW-1185">Reference proteome</keyword>
<accession>A0AA37UAG5</accession>
<dbReference type="InterPro" id="IPR029058">
    <property type="entry name" value="AB_hydrolase_fold"/>
</dbReference>
<comment type="caution">
    <text evidence="3">The sequence shown here is derived from an EMBL/GenBank/DDBJ whole genome shotgun (WGS) entry which is preliminary data.</text>
</comment>
<dbReference type="AlphaFoldDB" id="A0AA37UAG5"/>
<dbReference type="PANTHER" id="PTHR43798:SF31">
    <property type="entry name" value="AB HYDROLASE SUPERFAMILY PROTEIN YCLE"/>
    <property type="match status" value="1"/>
</dbReference>
<evidence type="ECO:0000256" key="1">
    <source>
        <dbReference type="ARBA" id="ARBA00022801"/>
    </source>
</evidence>